<dbReference type="OrthoDB" id="245989at2759"/>
<dbReference type="EMBL" id="KZ678171">
    <property type="protein sequence ID" value="PSN59021.1"/>
    <property type="molecule type" value="Genomic_DNA"/>
</dbReference>
<dbReference type="STRING" id="1448308.A0A2T2N0R8"/>
<organism evidence="2 3">
    <name type="scientific">Corynespora cassiicola Philippines</name>
    <dbReference type="NCBI Taxonomy" id="1448308"/>
    <lineage>
        <taxon>Eukaryota</taxon>
        <taxon>Fungi</taxon>
        <taxon>Dikarya</taxon>
        <taxon>Ascomycota</taxon>
        <taxon>Pezizomycotina</taxon>
        <taxon>Dothideomycetes</taxon>
        <taxon>Pleosporomycetidae</taxon>
        <taxon>Pleosporales</taxon>
        <taxon>Corynesporascaceae</taxon>
        <taxon>Corynespora</taxon>
    </lineage>
</organism>
<sequence>MYRVSPLTYFVSGILSVGLGNAGIVCVEKELLHFAPPANQSCCEFLQDFVDSQGGYLSVESTNSTTECIFCPGSDTNPFLWSVSAEYQDRWRNFGIVWAYVVVNVVAAIGLY</sequence>
<keyword evidence="3" id="KW-1185">Reference proteome</keyword>
<accession>A0A2T2N0R8</accession>
<name>A0A2T2N0R8_CORCC</name>
<gene>
    <name evidence="2" type="ORF">BS50DRAFT_288666</name>
</gene>
<evidence type="ECO:0000313" key="2">
    <source>
        <dbReference type="EMBL" id="PSN59021.1"/>
    </source>
</evidence>
<keyword evidence="1" id="KW-0472">Membrane</keyword>
<feature type="transmembrane region" description="Helical" evidence="1">
    <location>
        <begin position="91"/>
        <end position="111"/>
    </location>
</feature>
<evidence type="ECO:0000313" key="3">
    <source>
        <dbReference type="Proteomes" id="UP000240883"/>
    </source>
</evidence>
<proteinExistence type="predicted"/>
<protein>
    <submittedName>
        <fullName evidence="2">ABC transporter</fullName>
    </submittedName>
</protein>
<keyword evidence="1" id="KW-0812">Transmembrane</keyword>
<reference evidence="2 3" key="1">
    <citation type="journal article" date="2018" name="Front. Microbiol.">
        <title>Genome-Wide Analysis of Corynespora cassiicola Leaf Fall Disease Putative Effectors.</title>
        <authorList>
            <person name="Lopez D."/>
            <person name="Ribeiro S."/>
            <person name="Label P."/>
            <person name="Fumanal B."/>
            <person name="Venisse J.S."/>
            <person name="Kohler A."/>
            <person name="de Oliveira R.R."/>
            <person name="Labutti K."/>
            <person name="Lipzen A."/>
            <person name="Lail K."/>
            <person name="Bauer D."/>
            <person name="Ohm R.A."/>
            <person name="Barry K.W."/>
            <person name="Spatafora J."/>
            <person name="Grigoriev I.V."/>
            <person name="Martin F.M."/>
            <person name="Pujade-Renaud V."/>
        </authorList>
    </citation>
    <scope>NUCLEOTIDE SEQUENCE [LARGE SCALE GENOMIC DNA]</scope>
    <source>
        <strain evidence="2 3">Philippines</strain>
    </source>
</reference>
<keyword evidence="1" id="KW-1133">Transmembrane helix</keyword>
<dbReference type="AlphaFoldDB" id="A0A2T2N0R8"/>
<dbReference type="Proteomes" id="UP000240883">
    <property type="component" value="Unassembled WGS sequence"/>
</dbReference>
<evidence type="ECO:0000256" key="1">
    <source>
        <dbReference type="SAM" id="Phobius"/>
    </source>
</evidence>